<evidence type="ECO:0000256" key="4">
    <source>
        <dbReference type="ARBA" id="ARBA00022691"/>
    </source>
</evidence>
<dbReference type="GeneID" id="17354460"/>
<dbReference type="GO" id="GO:0008173">
    <property type="term" value="F:RNA methyltransferase activity"/>
    <property type="evidence" value="ECO:0007669"/>
    <property type="project" value="InterPro"/>
</dbReference>
<evidence type="ECO:0000256" key="1">
    <source>
        <dbReference type="ARBA" id="ARBA00007228"/>
    </source>
</evidence>
<dbReference type="InterPro" id="IPR029028">
    <property type="entry name" value="Alpha/beta_knot_MTases"/>
</dbReference>
<dbReference type="Proteomes" id="UP000008141">
    <property type="component" value="Unassembled WGS sequence"/>
</dbReference>
<feature type="domain" description="tRNA/rRNA methyltransferase SpoU type" evidence="6">
    <location>
        <begin position="202"/>
        <end position="269"/>
    </location>
</feature>
<dbReference type="InParanoid" id="E1ZGP4"/>
<comment type="similarity">
    <text evidence="1">Belongs to the class IV-like SAM-binding methyltransferase superfamily. RNA methyltransferase TrmH family.</text>
</comment>
<protein>
    <recommendedName>
        <fullName evidence="6">tRNA/rRNA methyltransferase SpoU type domain-containing protein</fullName>
    </recommendedName>
</protein>
<dbReference type="KEGG" id="cvr:CHLNCDRAFT_52745"/>
<evidence type="ECO:0000256" key="2">
    <source>
        <dbReference type="ARBA" id="ARBA00022603"/>
    </source>
</evidence>
<dbReference type="GO" id="GO:0003723">
    <property type="term" value="F:RNA binding"/>
    <property type="evidence" value="ECO:0007669"/>
    <property type="project" value="InterPro"/>
</dbReference>
<dbReference type="InterPro" id="IPR001537">
    <property type="entry name" value="SpoU_MeTrfase"/>
</dbReference>
<dbReference type="EMBL" id="GL433846">
    <property type="protein sequence ID" value="EFN54791.1"/>
    <property type="molecule type" value="Genomic_DNA"/>
</dbReference>
<proteinExistence type="inferred from homology"/>
<dbReference type="STRING" id="554065.E1ZGP4"/>
<feature type="region of interest" description="Disordered" evidence="5">
    <location>
        <begin position="190"/>
        <end position="217"/>
    </location>
</feature>
<dbReference type="PANTHER" id="PTHR42786:SF2">
    <property type="entry name" value="TRNA (CYTIDINE_URIDINE-2'-O-)-METHYLTRANSFERASE TRMJ"/>
    <property type="match status" value="1"/>
</dbReference>
<dbReference type="GO" id="GO:0005829">
    <property type="term" value="C:cytosol"/>
    <property type="evidence" value="ECO:0007669"/>
    <property type="project" value="TreeGrafter"/>
</dbReference>
<organism evidence="8">
    <name type="scientific">Chlorella variabilis</name>
    <name type="common">Green alga</name>
    <dbReference type="NCBI Taxonomy" id="554065"/>
    <lineage>
        <taxon>Eukaryota</taxon>
        <taxon>Viridiplantae</taxon>
        <taxon>Chlorophyta</taxon>
        <taxon>core chlorophytes</taxon>
        <taxon>Trebouxiophyceae</taxon>
        <taxon>Chlorellales</taxon>
        <taxon>Chlorellaceae</taxon>
        <taxon>Chlorella clade</taxon>
        <taxon>Chlorella</taxon>
    </lineage>
</organism>
<dbReference type="GO" id="GO:0002128">
    <property type="term" value="P:tRNA nucleoside ribose methylation"/>
    <property type="evidence" value="ECO:0007669"/>
    <property type="project" value="TreeGrafter"/>
</dbReference>
<dbReference type="Pfam" id="PF00588">
    <property type="entry name" value="SpoU_methylase"/>
    <property type="match status" value="1"/>
</dbReference>
<keyword evidence="2" id="KW-0489">Methyltransferase</keyword>
<evidence type="ECO:0000256" key="3">
    <source>
        <dbReference type="ARBA" id="ARBA00022679"/>
    </source>
</evidence>
<feature type="compositionally biased region" description="Low complexity" evidence="5">
    <location>
        <begin position="204"/>
        <end position="217"/>
    </location>
</feature>
<dbReference type="PANTHER" id="PTHR42786">
    <property type="entry name" value="TRNA/RRNA METHYLTRANSFERASE"/>
    <property type="match status" value="1"/>
</dbReference>
<dbReference type="eggNOG" id="ENOG502SBRF">
    <property type="taxonomic scope" value="Eukaryota"/>
</dbReference>
<evidence type="ECO:0000256" key="5">
    <source>
        <dbReference type="SAM" id="MobiDB-lite"/>
    </source>
</evidence>
<keyword evidence="4" id="KW-0949">S-adenosyl-L-methionine</keyword>
<keyword evidence="3" id="KW-0808">Transferase</keyword>
<keyword evidence="8" id="KW-1185">Reference proteome</keyword>
<dbReference type="InterPro" id="IPR029026">
    <property type="entry name" value="tRNA_m1G_MTases_N"/>
</dbReference>
<dbReference type="AlphaFoldDB" id="E1ZGP4"/>
<dbReference type="OrthoDB" id="541981at2759"/>
<evidence type="ECO:0000313" key="7">
    <source>
        <dbReference type="EMBL" id="EFN54791.1"/>
    </source>
</evidence>
<accession>E1ZGP4</accession>
<dbReference type="SUPFAM" id="SSF75217">
    <property type="entry name" value="alpha/beta knot"/>
    <property type="match status" value="1"/>
</dbReference>
<name>E1ZGP4_CHLVA</name>
<evidence type="ECO:0000313" key="8">
    <source>
        <dbReference type="Proteomes" id="UP000008141"/>
    </source>
</evidence>
<dbReference type="InterPro" id="IPR004384">
    <property type="entry name" value="RNA_MeTrfase_TrmJ/LasT"/>
</dbReference>
<dbReference type="Gene3D" id="3.40.1280.10">
    <property type="match status" value="1"/>
</dbReference>
<dbReference type="CDD" id="cd18093">
    <property type="entry name" value="SpoU-like_TrmJ"/>
    <property type="match status" value="1"/>
</dbReference>
<sequence>MRNTLKATSVPLEGCPRATRHLRQQRKGPARHICLSNGSTCEVVLEKQQWQSGVRSLQGRRKHQFWEPVQLDPPPLLHDVCVVLVSPKRPISVGTVARSLSCFECLDLRIVEPCCDQLARSSRNGSKGAQFLLWQAQRHGTLESALAGVSFSVACTRWVAGRPSAYRSMAELLAAPQIVALLSPSHLEPAAATKHDGNAGGSIGALAQQQQQQLPQQRQPGQRKLALVFGREVSGLTAAEVDMCDATLSIPIGRLQESMSLSHAVSVVLSRLFEQRALAGSYAVPQGVADLAAGYQESGVER</sequence>
<reference evidence="7 8" key="1">
    <citation type="journal article" date="2010" name="Plant Cell">
        <title>The Chlorella variabilis NC64A genome reveals adaptation to photosymbiosis, coevolution with viruses, and cryptic sex.</title>
        <authorList>
            <person name="Blanc G."/>
            <person name="Duncan G."/>
            <person name="Agarkova I."/>
            <person name="Borodovsky M."/>
            <person name="Gurnon J."/>
            <person name="Kuo A."/>
            <person name="Lindquist E."/>
            <person name="Lucas S."/>
            <person name="Pangilinan J."/>
            <person name="Polle J."/>
            <person name="Salamov A."/>
            <person name="Terry A."/>
            <person name="Yamada T."/>
            <person name="Dunigan D.D."/>
            <person name="Grigoriev I.V."/>
            <person name="Claverie J.M."/>
            <person name="Van Etten J.L."/>
        </authorList>
    </citation>
    <scope>NUCLEOTIDE SEQUENCE [LARGE SCALE GENOMIC DNA]</scope>
    <source>
        <strain evidence="7 8">NC64A</strain>
    </source>
</reference>
<evidence type="ECO:0000259" key="6">
    <source>
        <dbReference type="Pfam" id="PF00588"/>
    </source>
</evidence>
<dbReference type="RefSeq" id="XP_005846893.1">
    <property type="nucleotide sequence ID" value="XM_005846831.1"/>
</dbReference>
<gene>
    <name evidence="7" type="ORF">CHLNCDRAFT_52745</name>
</gene>